<dbReference type="Gene3D" id="3.40.430.10">
    <property type="entry name" value="Dihydrofolate Reductase, subunit A"/>
    <property type="match status" value="1"/>
</dbReference>
<dbReference type="InterPro" id="IPR024072">
    <property type="entry name" value="DHFR-like_dom_sf"/>
</dbReference>
<dbReference type="STRING" id="1094715.GCA_000236165_02827"/>
<evidence type="ECO:0000256" key="1">
    <source>
        <dbReference type="ARBA" id="ARBA00004903"/>
    </source>
</evidence>
<dbReference type="AlphaFoldDB" id="A0A377GE28"/>
<dbReference type="SUPFAM" id="SSF53597">
    <property type="entry name" value="Dihydrofolate reductase-like"/>
    <property type="match status" value="1"/>
</dbReference>
<keyword evidence="11" id="KW-1185">Reference proteome</keyword>
<dbReference type="PIRSF" id="PIRSF000194">
    <property type="entry name" value="DHFR"/>
    <property type="match status" value="1"/>
</dbReference>
<dbReference type="GO" id="GO:0046452">
    <property type="term" value="P:dihydrofolate metabolic process"/>
    <property type="evidence" value="ECO:0007669"/>
    <property type="project" value="TreeGrafter"/>
</dbReference>
<dbReference type="PANTHER" id="PTHR48069">
    <property type="entry name" value="DIHYDROFOLATE REDUCTASE"/>
    <property type="match status" value="1"/>
</dbReference>
<organism evidence="10 11">
    <name type="scientific">Fluoribacter dumoffii</name>
    <dbReference type="NCBI Taxonomy" id="463"/>
    <lineage>
        <taxon>Bacteria</taxon>
        <taxon>Pseudomonadati</taxon>
        <taxon>Pseudomonadota</taxon>
        <taxon>Gammaproteobacteria</taxon>
        <taxon>Legionellales</taxon>
        <taxon>Legionellaceae</taxon>
        <taxon>Fluoribacter</taxon>
    </lineage>
</organism>
<comment type="function">
    <text evidence="7 8">Key enzyme in folate metabolism. Catalyzes an essential reaction for de novo glycine and purine synthesis, and for DNA precursor synthesis.</text>
</comment>
<dbReference type="InterPro" id="IPR001796">
    <property type="entry name" value="DHFR_dom"/>
</dbReference>
<dbReference type="CDD" id="cd00209">
    <property type="entry name" value="DHFR"/>
    <property type="match status" value="1"/>
</dbReference>
<accession>A0A377GE28</accession>
<comment type="pathway">
    <text evidence="1 8">Cofactor biosynthesis; tetrahydrofolate biosynthesis; 5,6,7,8-tetrahydrofolate from 7,8-dihydrofolate: step 1/1.</text>
</comment>
<dbReference type="Pfam" id="PF00186">
    <property type="entry name" value="DHFR_1"/>
    <property type="match status" value="1"/>
</dbReference>
<dbReference type="GeneID" id="93293737"/>
<keyword evidence="4 8" id="KW-0554">One-carbon metabolism</keyword>
<dbReference type="GO" id="GO:0046655">
    <property type="term" value="P:folic acid metabolic process"/>
    <property type="evidence" value="ECO:0007669"/>
    <property type="project" value="TreeGrafter"/>
</dbReference>
<dbReference type="GO" id="GO:0004146">
    <property type="term" value="F:dihydrofolate reductase activity"/>
    <property type="evidence" value="ECO:0007669"/>
    <property type="project" value="UniProtKB-EC"/>
</dbReference>
<evidence type="ECO:0000256" key="6">
    <source>
        <dbReference type="ARBA" id="ARBA00023002"/>
    </source>
</evidence>
<gene>
    <name evidence="10" type="primary">dhfrIII</name>
    <name evidence="10" type="ORF">NCTC11370_02842</name>
</gene>
<dbReference type="OrthoDB" id="9804315at2"/>
<evidence type="ECO:0000256" key="3">
    <source>
        <dbReference type="ARBA" id="ARBA00012856"/>
    </source>
</evidence>
<dbReference type="PANTHER" id="PTHR48069:SF3">
    <property type="entry name" value="DIHYDROFOLATE REDUCTASE"/>
    <property type="match status" value="1"/>
</dbReference>
<keyword evidence="6 8" id="KW-0560">Oxidoreductase</keyword>
<dbReference type="Proteomes" id="UP000254554">
    <property type="component" value="Unassembled WGS sequence"/>
</dbReference>
<dbReference type="GO" id="GO:0006730">
    <property type="term" value="P:one-carbon metabolic process"/>
    <property type="evidence" value="ECO:0007669"/>
    <property type="project" value="UniProtKB-KW"/>
</dbReference>
<evidence type="ECO:0000256" key="7">
    <source>
        <dbReference type="ARBA" id="ARBA00025067"/>
    </source>
</evidence>
<dbReference type="PRINTS" id="PR00070">
    <property type="entry name" value="DHFR"/>
</dbReference>
<dbReference type="GO" id="GO:0046654">
    <property type="term" value="P:tetrahydrofolate biosynthetic process"/>
    <property type="evidence" value="ECO:0007669"/>
    <property type="project" value="UniProtKB-UniPathway"/>
</dbReference>
<dbReference type="PROSITE" id="PS51330">
    <property type="entry name" value="DHFR_2"/>
    <property type="match status" value="1"/>
</dbReference>
<sequence length="160" mass="18171">MISIIAAIDEAGGLGLNNQLLCHLPADLQYFKSMTMGKPIIMGRKTFESIGKPLPGRLNVVISRSIASIEGVVVCDSLDKAIEQTKEFPEIMVIGGAEIFSATMNKATRLYITQIHHQFKADVFFPEINQSIWHCQDKQFRQHDGKNTYDMTFYLYERRK</sequence>
<keyword evidence="5 8" id="KW-0521">NADP</keyword>
<comment type="catalytic activity">
    <reaction evidence="8">
        <text>(6S)-5,6,7,8-tetrahydrofolate + NADP(+) = 7,8-dihydrofolate + NADPH + H(+)</text>
        <dbReference type="Rhea" id="RHEA:15009"/>
        <dbReference type="ChEBI" id="CHEBI:15378"/>
        <dbReference type="ChEBI" id="CHEBI:57451"/>
        <dbReference type="ChEBI" id="CHEBI:57453"/>
        <dbReference type="ChEBI" id="CHEBI:57783"/>
        <dbReference type="ChEBI" id="CHEBI:58349"/>
        <dbReference type="EC" id="1.5.1.3"/>
    </reaction>
</comment>
<evidence type="ECO:0000313" key="11">
    <source>
        <dbReference type="Proteomes" id="UP000254554"/>
    </source>
</evidence>
<dbReference type="GO" id="GO:0005829">
    <property type="term" value="C:cytosol"/>
    <property type="evidence" value="ECO:0007669"/>
    <property type="project" value="TreeGrafter"/>
</dbReference>
<evidence type="ECO:0000259" key="9">
    <source>
        <dbReference type="PROSITE" id="PS51330"/>
    </source>
</evidence>
<dbReference type="RefSeq" id="WP_010654849.1">
    <property type="nucleotide sequence ID" value="NZ_UGGT01000001.1"/>
</dbReference>
<evidence type="ECO:0000256" key="2">
    <source>
        <dbReference type="ARBA" id="ARBA00009539"/>
    </source>
</evidence>
<comment type="similarity">
    <text evidence="2 8">Belongs to the dihydrofolate reductase family.</text>
</comment>
<dbReference type="UniPathway" id="UPA00077">
    <property type="reaction ID" value="UER00158"/>
</dbReference>
<reference evidence="10 11" key="1">
    <citation type="submission" date="2018-06" db="EMBL/GenBank/DDBJ databases">
        <authorList>
            <consortium name="Pathogen Informatics"/>
            <person name="Doyle S."/>
        </authorList>
    </citation>
    <scope>NUCLEOTIDE SEQUENCE [LARGE SCALE GENOMIC DNA]</scope>
    <source>
        <strain evidence="10 11">NCTC11370</strain>
    </source>
</reference>
<proteinExistence type="inferred from homology"/>
<evidence type="ECO:0000256" key="8">
    <source>
        <dbReference type="PIRNR" id="PIRNR000194"/>
    </source>
</evidence>
<evidence type="ECO:0000313" key="10">
    <source>
        <dbReference type="EMBL" id="STO22741.1"/>
    </source>
</evidence>
<dbReference type="GO" id="GO:0070401">
    <property type="term" value="F:NADP+ binding"/>
    <property type="evidence" value="ECO:0007669"/>
    <property type="project" value="UniProtKB-ARBA"/>
</dbReference>
<feature type="domain" description="DHFR" evidence="9">
    <location>
        <begin position="1"/>
        <end position="158"/>
    </location>
</feature>
<dbReference type="InterPro" id="IPR012259">
    <property type="entry name" value="DHFR"/>
</dbReference>
<name>A0A377GE28_9GAMM</name>
<dbReference type="EMBL" id="UGGT01000001">
    <property type="protein sequence ID" value="STO22741.1"/>
    <property type="molecule type" value="Genomic_DNA"/>
</dbReference>
<evidence type="ECO:0000256" key="4">
    <source>
        <dbReference type="ARBA" id="ARBA00022563"/>
    </source>
</evidence>
<evidence type="ECO:0000256" key="5">
    <source>
        <dbReference type="ARBA" id="ARBA00022857"/>
    </source>
</evidence>
<protein>
    <recommendedName>
        <fullName evidence="3 8">Dihydrofolate reductase</fullName>
        <ecNumber evidence="3 8">1.5.1.3</ecNumber>
    </recommendedName>
</protein>
<dbReference type="FunFam" id="3.40.430.10:FF:000001">
    <property type="entry name" value="Dihydrofolate reductase"/>
    <property type="match status" value="1"/>
</dbReference>
<dbReference type="EC" id="1.5.1.3" evidence="3 8"/>